<protein>
    <submittedName>
        <fullName evidence="1">Uncharacterized protein</fullName>
    </submittedName>
</protein>
<sequence length="135" mass="15140">MQKEHARSRTQKVMTHHSKEKRLGNWLSCSELLARFSTSTYAGSCRIIPRQFWHATPALSRTELVPKTNSEAMWTKNSSCGSFPLFAIKTIHAKIASASTTMTLLEMLSLYVYAAALVTTMIVERCENTALAPMQ</sequence>
<dbReference type="AlphaFoldDB" id="C8TDN1"/>
<evidence type="ECO:0000313" key="2">
    <source>
        <dbReference type="Proteomes" id="UP000243681"/>
    </source>
</evidence>
<dbReference type="EMBL" id="AM269894">
    <property type="protein sequence ID" value="CAK51367.1"/>
    <property type="molecule type" value="Genomic_DNA"/>
</dbReference>
<dbReference type="Proteomes" id="UP000243681">
    <property type="component" value="Chromosome 1"/>
</dbReference>
<evidence type="ECO:0000313" key="1">
    <source>
        <dbReference type="EMBL" id="CAK51367.1"/>
    </source>
</evidence>
<accession>C8TDN1</accession>
<gene>
    <name evidence="1" type="ORF">e1012e08.tmp0341</name>
</gene>
<reference evidence="1 2" key="1">
    <citation type="journal article" date="2007" name="Genome Res.">
        <title>Sequencing and analysis of chromosome 1 of Eimeria tenella reveals a unique segmental organization.</title>
        <authorList>
            <person name="Ling K.H."/>
            <person name="Rajandream M.A."/>
            <person name="Rivailler P."/>
            <person name="Ivens A."/>
            <person name="Yap S.J."/>
            <person name="Madeira A.M.B.N."/>
            <person name="Mungall K."/>
            <person name="Billington K."/>
            <person name="Yee W.Y."/>
            <person name="Bankier A.T."/>
            <person name="Carroll F."/>
            <person name="Durham A.M."/>
            <person name="Peters N."/>
            <person name="Loo S.S."/>
            <person name="Mat-Isa M.N."/>
            <person name="Novaes J."/>
            <person name="Quail M."/>
            <person name="Rosli R."/>
            <person name="Shamsudin M.N."/>
            <person name="Sobreira T.J.P."/>
            <person name="Tivey A.R."/>
            <person name="Wai S.F."/>
            <person name="White S."/>
            <person name="Wu X."/>
            <person name="Kerhornou A.X."/>
            <person name="Blake D."/>
            <person name="Mohamed R."/>
            <person name="Shirley M."/>
            <person name="Gruber A."/>
            <person name="Berriman M."/>
            <person name="Tomley F."/>
            <person name="Dear P.H."/>
            <person name="Wan K.L."/>
        </authorList>
    </citation>
    <scope>NUCLEOTIDE SEQUENCE [LARGE SCALE GENOMIC DNA]</scope>
    <source>
        <strain evidence="1 2">Houghton</strain>
    </source>
</reference>
<name>C8TDN1_EIMTE</name>
<proteinExistence type="predicted"/>
<organism evidence="1 2">
    <name type="scientific">Eimeria tenella</name>
    <name type="common">Coccidian parasite</name>
    <dbReference type="NCBI Taxonomy" id="5802"/>
    <lineage>
        <taxon>Eukaryota</taxon>
        <taxon>Sar</taxon>
        <taxon>Alveolata</taxon>
        <taxon>Apicomplexa</taxon>
        <taxon>Conoidasida</taxon>
        <taxon>Coccidia</taxon>
        <taxon>Eucoccidiorida</taxon>
        <taxon>Eimeriorina</taxon>
        <taxon>Eimeriidae</taxon>
        <taxon>Eimeria</taxon>
    </lineage>
</organism>